<dbReference type="GO" id="GO:0098542">
    <property type="term" value="P:defense response to other organism"/>
    <property type="evidence" value="ECO:0007669"/>
    <property type="project" value="TreeGrafter"/>
</dbReference>
<dbReference type="InterPro" id="IPR002182">
    <property type="entry name" value="NB-ARC"/>
</dbReference>
<evidence type="ECO:0000313" key="5">
    <source>
        <dbReference type="EMBL" id="KAI5311696.1"/>
    </source>
</evidence>
<dbReference type="GO" id="GO:0043531">
    <property type="term" value="F:ADP binding"/>
    <property type="evidence" value="ECO:0007669"/>
    <property type="project" value="InterPro"/>
</dbReference>
<evidence type="ECO:0000259" key="3">
    <source>
        <dbReference type="Pfam" id="PF00931"/>
    </source>
</evidence>
<protein>
    <recommendedName>
        <fullName evidence="7">NB-ARC domain-containing protein</fullName>
    </recommendedName>
</protein>
<dbReference type="PRINTS" id="PR00364">
    <property type="entry name" value="DISEASERSIST"/>
</dbReference>
<dbReference type="Proteomes" id="UP001054821">
    <property type="component" value="Chromosome 8"/>
</dbReference>
<dbReference type="SUPFAM" id="SSF52058">
    <property type="entry name" value="L domain-like"/>
    <property type="match status" value="1"/>
</dbReference>
<sequence length="608" mass="70299">MHPASTTLVAKTFTSESVKRHFSCYAWITVSQSYVIEDLFRSLIKEVHQATKEEVPAAADLNSMSYRELLHILVTYLESRRYLVVLDDVWDIKLLKEMRIALPNRQLGSRIMLTTRKEDIAFYSFGVESHVHRIQLLEKNEAWELFSKKAFSTYHNKRCPPELESSTWELLGKYKGLPLAIVALGGLMSSKESSTEWRKVCNSINWHLINDHFLEPLKTILFLSFNDLPYRLKHCFLYCSIFPEDYLIRAERLITLWIAEGFVEHVKGVTLEEVSESYLMELNFRSMLQVVRCPTIRQACKMHDLMRELALSTLEKEKFCVVYDGREVMEEIRARRLSIQTSEGEIKVCKGMSQLRSFHVFVTGVFSPSISSTLLSQFKLLRILDLEDVPIEELPDVEHLGNLDMLKGLEHHQIFGSNEMNLCASIQKMKLLRYLYLLVTREEEFLRIDAFASLATVPSWFASLRSLTDIRVRWSRLKEDLLPHIEALPCLRRLILVKAYVGSELCFNIGFARLTHLELLNFPCLKNITIEEGVMPKLQLLILHCCMKLKALPHGLEFLRNLETLRLGSVPMKIIENIREGGVDHPKVQHICEIDLIYETSSATSSAR</sequence>
<dbReference type="FunFam" id="1.10.10.10:FF:000322">
    <property type="entry name" value="Probable disease resistance protein At1g63360"/>
    <property type="match status" value="1"/>
</dbReference>
<gene>
    <name evidence="5" type="ORF">L3X38_040869</name>
</gene>
<feature type="domain" description="Disease resistance protein winged helix" evidence="4">
    <location>
        <begin position="241"/>
        <end position="310"/>
    </location>
</feature>
<evidence type="ECO:0008006" key="7">
    <source>
        <dbReference type="Google" id="ProtNLM"/>
    </source>
</evidence>
<evidence type="ECO:0000313" key="6">
    <source>
        <dbReference type="Proteomes" id="UP001054821"/>
    </source>
</evidence>
<comment type="caution">
    <text evidence="5">The sequence shown here is derived from an EMBL/GenBank/DDBJ whole genome shotgun (WGS) entry which is preliminary data.</text>
</comment>
<dbReference type="PANTHER" id="PTHR23155">
    <property type="entry name" value="DISEASE RESISTANCE PROTEIN RP"/>
    <property type="match status" value="1"/>
</dbReference>
<dbReference type="EMBL" id="JAJFAZ020000008">
    <property type="protein sequence ID" value="KAI5311696.1"/>
    <property type="molecule type" value="Genomic_DNA"/>
</dbReference>
<evidence type="ECO:0000256" key="1">
    <source>
        <dbReference type="ARBA" id="ARBA00022737"/>
    </source>
</evidence>
<feature type="domain" description="NB-ARC" evidence="3">
    <location>
        <begin position="6"/>
        <end position="152"/>
    </location>
</feature>
<dbReference type="SUPFAM" id="SSF52540">
    <property type="entry name" value="P-loop containing nucleoside triphosphate hydrolases"/>
    <property type="match status" value="1"/>
</dbReference>
<organism evidence="5 6">
    <name type="scientific">Prunus dulcis</name>
    <name type="common">Almond</name>
    <name type="synonym">Amygdalus dulcis</name>
    <dbReference type="NCBI Taxonomy" id="3755"/>
    <lineage>
        <taxon>Eukaryota</taxon>
        <taxon>Viridiplantae</taxon>
        <taxon>Streptophyta</taxon>
        <taxon>Embryophyta</taxon>
        <taxon>Tracheophyta</taxon>
        <taxon>Spermatophyta</taxon>
        <taxon>Magnoliopsida</taxon>
        <taxon>eudicotyledons</taxon>
        <taxon>Gunneridae</taxon>
        <taxon>Pentapetalae</taxon>
        <taxon>rosids</taxon>
        <taxon>fabids</taxon>
        <taxon>Rosales</taxon>
        <taxon>Rosaceae</taxon>
        <taxon>Amygdaloideae</taxon>
        <taxon>Amygdaleae</taxon>
        <taxon>Prunus</taxon>
    </lineage>
</organism>
<evidence type="ECO:0000256" key="2">
    <source>
        <dbReference type="ARBA" id="ARBA00022821"/>
    </source>
</evidence>
<dbReference type="AlphaFoldDB" id="A0AAD4UTA0"/>
<dbReference type="Gene3D" id="1.10.10.10">
    <property type="entry name" value="Winged helix-like DNA-binding domain superfamily/Winged helix DNA-binding domain"/>
    <property type="match status" value="1"/>
</dbReference>
<keyword evidence="6" id="KW-1185">Reference proteome</keyword>
<dbReference type="Gene3D" id="1.10.8.430">
    <property type="entry name" value="Helical domain of apoptotic protease-activating factors"/>
    <property type="match status" value="1"/>
</dbReference>
<keyword evidence="1" id="KW-0677">Repeat</keyword>
<dbReference type="Pfam" id="PF00931">
    <property type="entry name" value="NB-ARC"/>
    <property type="match status" value="1"/>
</dbReference>
<dbReference type="Gene3D" id="3.80.10.10">
    <property type="entry name" value="Ribonuclease Inhibitor"/>
    <property type="match status" value="1"/>
</dbReference>
<dbReference type="InterPro" id="IPR044974">
    <property type="entry name" value="Disease_R_plants"/>
</dbReference>
<dbReference type="InterPro" id="IPR042197">
    <property type="entry name" value="Apaf_helical"/>
</dbReference>
<evidence type="ECO:0000259" key="4">
    <source>
        <dbReference type="Pfam" id="PF23559"/>
    </source>
</evidence>
<dbReference type="InterPro" id="IPR027417">
    <property type="entry name" value="P-loop_NTPase"/>
</dbReference>
<reference evidence="5 6" key="1">
    <citation type="journal article" date="2022" name="G3 (Bethesda)">
        <title>Whole-genome sequence and methylome profiling of the almond [Prunus dulcis (Mill.) D.A. Webb] cultivar 'Nonpareil'.</title>
        <authorList>
            <person name="D'Amico-Willman K.M."/>
            <person name="Ouma W.Z."/>
            <person name="Meulia T."/>
            <person name="Sideli G.M."/>
            <person name="Gradziel T.M."/>
            <person name="Fresnedo-Ramirez J."/>
        </authorList>
    </citation>
    <scope>NUCLEOTIDE SEQUENCE [LARGE SCALE GENOMIC DNA]</scope>
    <source>
        <strain evidence="5">Clone GOH B32 T37-40</strain>
    </source>
</reference>
<name>A0AAD4UTA0_PRUDU</name>
<dbReference type="PANTHER" id="PTHR23155:SF1232">
    <property type="entry name" value="OS09G0270700 PROTEIN"/>
    <property type="match status" value="1"/>
</dbReference>
<dbReference type="Pfam" id="PF23559">
    <property type="entry name" value="WHD_DRP"/>
    <property type="match status" value="1"/>
</dbReference>
<dbReference type="InterPro" id="IPR036388">
    <property type="entry name" value="WH-like_DNA-bd_sf"/>
</dbReference>
<dbReference type="InterPro" id="IPR032675">
    <property type="entry name" value="LRR_dom_sf"/>
</dbReference>
<proteinExistence type="predicted"/>
<dbReference type="InterPro" id="IPR058922">
    <property type="entry name" value="WHD_DRP"/>
</dbReference>
<dbReference type="Gene3D" id="3.40.50.300">
    <property type="entry name" value="P-loop containing nucleotide triphosphate hydrolases"/>
    <property type="match status" value="1"/>
</dbReference>
<keyword evidence="2" id="KW-0611">Plant defense</keyword>
<accession>A0AAD4UTA0</accession>